<feature type="compositionally biased region" description="Basic and acidic residues" evidence="1">
    <location>
        <begin position="337"/>
        <end position="347"/>
    </location>
</feature>
<feature type="compositionally biased region" description="Basic and acidic residues" evidence="1">
    <location>
        <begin position="9"/>
        <end position="22"/>
    </location>
</feature>
<feature type="region of interest" description="Disordered" evidence="1">
    <location>
        <begin position="195"/>
        <end position="264"/>
    </location>
</feature>
<dbReference type="GeneID" id="128316318"/>
<reference evidence="3 4" key="1">
    <citation type="submission" date="2025-05" db="UniProtKB">
        <authorList>
            <consortium name="RefSeq"/>
        </authorList>
    </citation>
    <scope>IDENTIFICATION</scope>
    <source>
        <tissue evidence="3 4">Blood</tissue>
    </source>
</reference>
<dbReference type="PANTHER" id="PTHR22035:SF4">
    <property type="entry name" value="COILED-COIL DOMAIN-CONTAINING PROTEIN 7"/>
    <property type="match status" value="1"/>
</dbReference>
<evidence type="ECO:0000256" key="1">
    <source>
        <dbReference type="SAM" id="MobiDB-lite"/>
    </source>
</evidence>
<accession>A0ABM3QC16</accession>
<dbReference type="RefSeq" id="XP_053081467.1">
    <property type="nucleotide sequence ID" value="XM_053225492.1"/>
</dbReference>
<feature type="region of interest" description="Disordered" evidence="1">
    <location>
        <begin position="105"/>
        <end position="162"/>
    </location>
</feature>
<proteinExistence type="predicted"/>
<evidence type="ECO:0000313" key="4">
    <source>
        <dbReference type="RefSeq" id="XP_053081467.1"/>
    </source>
</evidence>
<organism evidence="2 3">
    <name type="scientific">Acinonyx jubatus</name>
    <name type="common">Cheetah</name>
    <dbReference type="NCBI Taxonomy" id="32536"/>
    <lineage>
        <taxon>Eukaryota</taxon>
        <taxon>Metazoa</taxon>
        <taxon>Chordata</taxon>
        <taxon>Craniata</taxon>
        <taxon>Vertebrata</taxon>
        <taxon>Euteleostomi</taxon>
        <taxon>Mammalia</taxon>
        <taxon>Eutheria</taxon>
        <taxon>Laurasiatheria</taxon>
        <taxon>Carnivora</taxon>
        <taxon>Feliformia</taxon>
        <taxon>Felidae</taxon>
        <taxon>Felinae</taxon>
        <taxon>Acinonyx</taxon>
    </lineage>
</organism>
<name>A0ABM3QC16_ACIJB</name>
<evidence type="ECO:0000313" key="3">
    <source>
        <dbReference type="RefSeq" id="XP_053081466.1"/>
    </source>
</evidence>
<feature type="region of interest" description="Disordered" evidence="1">
    <location>
        <begin position="1"/>
        <end position="75"/>
    </location>
</feature>
<feature type="compositionally biased region" description="Basic and acidic residues" evidence="1">
    <location>
        <begin position="216"/>
        <end position="227"/>
    </location>
</feature>
<dbReference type="PANTHER" id="PTHR22035">
    <property type="entry name" value="COILED-COIL DOMAIN-CONTAINING PROTEIN 7"/>
    <property type="match status" value="1"/>
</dbReference>
<sequence>MQVKKQRTSKGERNIINDDVPDKNLMLKHQDSKSETEMQVKKQKTSRGESFITHDNITDENPVLEPQESMSKTQLQVNKQKIAKEERVTKLKLVDKVLRSVTQKANVDQRNKLEGLPERPVGGSIRHPFGWDPLEAYDKVPGNHDPKDSMSKTQLQVKKQRASKGERFYGKYDISGKKLLWPRSKRLLPVFSFQDEVPDENNLPEHQDSMSESEIEVEKQRSHKGERPSTLNEVLDENLKLKHQDSESKTQVQFKKQKKSTEERISTHFGVPDENLMLVNEDSVSQPQMQVEKQITYIKKRCHTYFGIPDENLMFASQDSASQVQVKKKITSRKERHKTEKMDEKAGKNLSSEDNEVLISKGSSQIKTLGATRKVGLTSKYNY</sequence>
<gene>
    <name evidence="3 4" type="primary">LOC128316318</name>
</gene>
<dbReference type="Proteomes" id="UP001652583">
    <property type="component" value="Chromosome B4"/>
</dbReference>
<feature type="compositionally biased region" description="Basic and acidic residues" evidence="1">
    <location>
        <begin position="28"/>
        <end position="40"/>
    </location>
</feature>
<feature type="compositionally biased region" description="Basic and acidic residues" evidence="1">
    <location>
        <begin position="237"/>
        <end position="248"/>
    </location>
</feature>
<dbReference type="RefSeq" id="XP_053081466.1">
    <property type="nucleotide sequence ID" value="XM_053225491.1"/>
</dbReference>
<evidence type="ECO:0000313" key="2">
    <source>
        <dbReference type="Proteomes" id="UP001652583"/>
    </source>
</evidence>
<protein>
    <submittedName>
        <fullName evidence="3 4">Coiled-coil domain-containing protein 7-like isoform X1</fullName>
    </submittedName>
</protein>
<keyword evidence="2" id="KW-1185">Reference proteome</keyword>
<feature type="compositionally biased region" description="Basic and acidic residues" evidence="1">
    <location>
        <begin position="107"/>
        <end position="117"/>
    </location>
</feature>
<feature type="compositionally biased region" description="Basic and acidic residues" evidence="1">
    <location>
        <begin position="136"/>
        <end position="150"/>
    </location>
</feature>
<feature type="region of interest" description="Disordered" evidence="1">
    <location>
        <begin position="330"/>
        <end position="356"/>
    </location>
</feature>
<dbReference type="InterPro" id="IPR029272">
    <property type="entry name" value="CCDC7"/>
</dbReference>